<keyword evidence="2" id="KW-0255">Endonuclease</keyword>
<proteinExistence type="predicted"/>
<keyword evidence="2" id="KW-0378">Hydrolase</keyword>
<evidence type="ECO:0000313" key="3">
    <source>
        <dbReference type="Proteomes" id="UP001221328"/>
    </source>
</evidence>
<dbReference type="GO" id="GO:0004519">
    <property type="term" value="F:endonuclease activity"/>
    <property type="evidence" value="ECO:0007669"/>
    <property type="project" value="UniProtKB-KW"/>
</dbReference>
<dbReference type="EMBL" id="JAQOSK010000012">
    <property type="protein sequence ID" value="MDC2958533.1"/>
    <property type="molecule type" value="Genomic_DNA"/>
</dbReference>
<feature type="domain" description="HNH nuclease" evidence="1">
    <location>
        <begin position="211"/>
        <end position="260"/>
    </location>
</feature>
<dbReference type="Proteomes" id="UP001221328">
    <property type="component" value="Unassembled WGS sequence"/>
</dbReference>
<keyword evidence="3" id="KW-1185">Reference proteome</keyword>
<organism evidence="2 3">
    <name type="scientific">Streptomyces gilvifuscus</name>
    <dbReference type="NCBI Taxonomy" id="1550617"/>
    <lineage>
        <taxon>Bacteria</taxon>
        <taxon>Bacillati</taxon>
        <taxon>Actinomycetota</taxon>
        <taxon>Actinomycetes</taxon>
        <taxon>Kitasatosporales</taxon>
        <taxon>Streptomycetaceae</taxon>
        <taxon>Streptomyces</taxon>
    </lineage>
</organism>
<keyword evidence="2" id="KW-0540">Nuclease</keyword>
<dbReference type="InterPro" id="IPR003615">
    <property type="entry name" value="HNH_nuc"/>
</dbReference>
<sequence length="312" mass="35468">MTTAWFVLAVGSERQHGGNDGYDDSPAAHYSWDSTVPQHANLAAGDVIALWDKKMLLGISVIERIDIDHAVKSSYFHERCGRADFKRLKTGELKWWCNKCRMRFEEPGSRDKEVTTYRSHHSRAWQDLRGRLTGGEIRALCDKPTSQHSLRPARWERVRSALLEAGARVTVDTADGARAVILGGHHRAIVRIRRGQSSFREQLLAEQGEMCAFSGRSPACALEAAHLYSFADTGEHYEYGGLLLRRDLHRLFDLGHITVDPSNALMDVRKHIRAYPLYEQLHGRPLTLALRPQHRVWLGAHWDLHRTPDITV</sequence>
<reference evidence="2 3" key="1">
    <citation type="journal article" date="2015" name="Int. J. Syst. Evol. Microbiol.">
        <title>Streptomyces gilvifuscus sp. nov., an actinomycete that produces antibacterial compounds isolated from soil.</title>
        <authorList>
            <person name="Nguyen T.M."/>
            <person name="Kim J."/>
        </authorList>
    </citation>
    <scope>NUCLEOTIDE SEQUENCE [LARGE SCALE GENOMIC DNA]</scope>
    <source>
        <strain evidence="2 3">T113</strain>
    </source>
</reference>
<accession>A0ABT5G190</accession>
<name>A0ABT5G190_9ACTN</name>
<protein>
    <submittedName>
        <fullName evidence="2">HNH endonuclease</fullName>
    </submittedName>
</protein>
<dbReference type="RefSeq" id="WP_272177282.1">
    <property type="nucleotide sequence ID" value="NZ_JAQOSK010000012.1"/>
</dbReference>
<dbReference type="Pfam" id="PF13391">
    <property type="entry name" value="HNH_2"/>
    <property type="match status" value="1"/>
</dbReference>
<evidence type="ECO:0000313" key="2">
    <source>
        <dbReference type="EMBL" id="MDC2958533.1"/>
    </source>
</evidence>
<evidence type="ECO:0000259" key="1">
    <source>
        <dbReference type="Pfam" id="PF13391"/>
    </source>
</evidence>
<gene>
    <name evidence="2" type="ORF">PO587_29225</name>
</gene>
<comment type="caution">
    <text evidence="2">The sequence shown here is derived from an EMBL/GenBank/DDBJ whole genome shotgun (WGS) entry which is preliminary data.</text>
</comment>